<evidence type="ECO:0000256" key="1">
    <source>
        <dbReference type="ARBA" id="ARBA00023125"/>
    </source>
</evidence>
<dbReference type="RefSeq" id="WP_266496722.1">
    <property type="nucleotide sequence ID" value="NZ_CP108036.1"/>
</dbReference>
<dbReference type="SMART" id="SM00422">
    <property type="entry name" value="HTH_MERR"/>
    <property type="match status" value="1"/>
</dbReference>
<sequence>MDSATLYSIGELARRTGLTVKTVRFYSDKGIVPPTERSPAGYRLYGPDALARLDLARTLRDLGIGLETVRKVLDRETSIPEVAAAHADALDVQIRPLRLRRAVLRAVAGRGPTPLEMDLMHRLATLSRTEQRRLISDFIDEVFEEPHTQTEFAELMRSVVPELPDDPTPDQVEAWVELAGLCQDEDFRAAIRRTAEEQAVEPDRRDVVAVQGVLDRAMRERIDEAVSVGLLPDSAGGALLAGSLGSLYAHAYERADEGEGGLRRWLLARLRTTADPHVERYWRLLGAVKGWPAAPALAPRALLVHHRPRPRRRRRPRRSRRCNAW</sequence>
<dbReference type="PANTHER" id="PTHR30204">
    <property type="entry name" value="REDOX-CYCLING DRUG-SENSING TRANSCRIPTIONAL ACTIVATOR SOXR"/>
    <property type="match status" value="1"/>
</dbReference>
<reference evidence="3" key="1">
    <citation type="submission" date="2022-10" db="EMBL/GenBank/DDBJ databases">
        <title>The complete genomes of actinobacterial strains from the NBC collection.</title>
        <authorList>
            <person name="Joergensen T.S."/>
            <person name="Alvarez Arevalo M."/>
            <person name="Sterndorff E.B."/>
            <person name="Faurdal D."/>
            <person name="Vuksanovic O."/>
            <person name="Mourched A.-S."/>
            <person name="Charusanti P."/>
            <person name="Shaw S."/>
            <person name="Blin K."/>
            <person name="Weber T."/>
        </authorList>
    </citation>
    <scope>NUCLEOTIDE SEQUENCE</scope>
    <source>
        <strain evidence="3">NBC_00303</strain>
    </source>
</reference>
<dbReference type="PRINTS" id="PR00040">
    <property type="entry name" value="HTHMERR"/>
</dbReference>
<keyword evidence="1" id="KW-0238">DNA-binding</keyword>
<dbReference type="GeneID" id="95494518"/>
<dbReference type="PROSITE" id="PS50937">
    <property type="entry name" value="HTH_MERR_2"/>
    <property type="match status" value="1"/>
</dbReference>
<name>A0ABZ1Q3C5_9ACTN</name>
<dbReference type="EMBL" id="CP108036">
    <property type="protein sequence ID" value="WUN77153.1"/>
    <property type="molecule type" value="Genomic_DNA"/>
</dbReference>
<evidence type="ECO:0000313" key="3">
    <source>
        <dbReference type="EMBL" id="WUN77153.1"/>
    </source>
</evidence>
<gene>
    <name evidence="3" type="ORF">OHA91_00740</name>
</gene>
<dbReference type="CDD" id="cd00592">
    <property type="entry name" value="HTH_MerR-like"/>
    <property type="match status" value="1"/>
</dbReference>
<keyword evidence="4" id="KW-1185">Reference proteome</keyword>
<dbReference type="InterPro" id="IPR009061">
    <property type="entry name" value="DNA-bd_dom_put_sf"/>
</dbReference>
<feature type="domain" description="HTH merR-type" evidence="2">
    <location>
        <begin position="6"/>
        <end position="75"/>
    </location>
</feature>
<dbReference type="PANTHER" id="PTHR30204:SF93">
    <property type="entry name" value="HTH MERR-TYPE DOMAIN-CONTAINING PROTEIN"/>
    <property type="match status" value="1"/>
</dbReference>
<protein>
    <submittedName>
        <fullName evidence="3">MerR family transcriptional regulator</fullName>
    </submittedName>
</protein>
<accession>A0ABZ1Q3C5</accession>
<dbReference type="Gene3D" id="1.10.1660.10">
    <property type="match status" value="1"/>
</dbReference>
<dbReference type="SUPFAM" id="SSF46955">
    <property type="entry name" value="Putative DNA-binding domain"/>
    <property type="match status" value="1"/>
</dbReference>
<dbReference type="InterPro" id="IPR047057">
    <property type="entry name" value="MerR_fam"/>
</dbReference>
<evidence type="ECO:0000259" key="2">
    <source>
        <dbReference type="PROSITE" id="PS50937"/>
    </source>
</evidence>
<organism evidence="3 4">
    <name type="scientific">Streptomyces erythrochromogenes</name>
    <dbReference type="NCBI Taxonomy" id="285574"/>
    <lineage>
        <taxon>Bacteria</taxon>
        <taxon>Bacillati</taxon>
        <taxon>Actinomycetota</taxon>
        <taxon>Actinomycetes</taxon>
        <taxon>Kitasatosporales</taxon>
        <taxon>Streptomycetaceae</taxon>
        <taxon>Streptomyces</taxon>
    </lineage>
</organism>
<dbReference type="InterPro" id="IPR000551">
    <property type="entry name" value="MerR-type_HTH_dom"/>
</dbReference>
<dbReference type="Proteomes" id="UP001432312">
    <property type="component" value="Chromosome"/>
</dbReference>
<proteinExistence type="predicted"/>
<dbReference type="Pfam" id="PF13411">
    <property type="entry name" value="MerR_1"/>
    <property type="match status" value="1"/>
</dbReference>
<evidence type="ECO:0000313" key="4">
    <source>
        <dbReference type="Proteomes" id="UP001432312"/>
    </source>
</evidence>